<name>V2YM72_MONRO</name>
<evidence type="ECO:0000313" key="1">
    <source>
        <dbReference type="EMBL" id="ESK92794.1"/>
    </source>
</evidence>
<dbReference type="EMBL" id="AWSO01000250">
    <property type="protein sequence ID" value="ESK92794.1"/>
    <property type="molecule type" value="Genomic_DNA"/>
</dbReference>
<sequence>MTSLVSGWNQTARSFDEGVKRRDPLEGVLNLQFNIRIVSGFRIKKGIVGRGFGGWCGGGGELFLKGRYLGRDTRKLLEDLQREAWIGADITSKEDLISDFKVATLSDLGE</sequence>
<dbReference type="KEGG" id="mrr:Moror_15896"/>
<keyword evidence="2" id="KW-1185">Reference proteome</keyword>
<protein>
    <submittedName>
        <fullName evidence="1">Uncharacterized protein</fullName>
    </submittedName>
</protein>
<dbReference type="HOGENOM" id="CLU_2210678_0_0_1"/>
<gene>
    <name evidence="1" type="ORF">Moror_15896</name>
</gene>
<dbReference type="Proteomes" id="UP000017559">
    <property type="component" value="Unassembled WGS sequence"/>
</dbReference>
<proteinExistence type="predicted"/>
<reference evidence="1 2" key="1">
    <citation type="journal article" date="2014" name="BMC Genomics">
        <title>Genome and secretome analysis of the hemibiotrophic fungal pathogen, Moniliophthora roreri, which causes frosty pod rot disease of cacao: mechanisms of the biotrophic and necrotrophic phases.</title>
        <authorList>
            <person name="Meinhardt L.W."/>
            <person name="Costa G.G.L."/>
            <person name="Thomazella D.P.T."/>
            <person name="Teixeira P.J.P.L."/>
            <person name="Carazzolle M.F."/>
            <person name="Schuster S.C."/>
            <person name="Carlson J.E."/>
            <person name="Guiltinan M.J."/>
            <person name="Mieczkowski P."/>
            <person name="Farmer A."/>
            <person name="Ramaraj T."/>
            <person name="Crozier J."/>
            <person name="Davis R.E."/>
            <person name="Shao J."/>
            <person name="Melnick R.L."/>
            <person name="Pereira G.A.G."/>
            <person name="Bailey B.A."/>
        </authorList>
    </citation>
    <scope>NUCLEOTIDE SEQUENCE [LARGE SCALE GENOMIC DNA]</scope>
    <source>
        <strain evidence="1 2">MCA 2997</strain>
    </source>
</reference>
<accession>V2YM72</accession>
<dbReference type="AlphaFoldDB" id="V2YM72"/>
<organism evidence="1 2">
    <name type="scientific">Moniliophthora roreri (strain MCA 2997)</name>
    <name type="common">Cocoa frosty pod rot fungus</name>
    <name type="synonym">Crinipellis roreri</name>
    <dbReference type="NCBI Taxonomy" id="1381753"/>
    <lineage>
        <taxon>Eukaryota</taxon>
        <taxon>Fungi</taxon>
        <taxon>Dikarya</taxon>
        <taxon>Basidiomycota</taxon>
        <taxon>Agaricomycotina</taxon>
        <taxon>Agaricomycetes</taxon>
        <taxon>Agaricomycetidae</taxon>
        <taxon>Agaricales</taxon>
        <taxon>Marasmiineae</taxon>
        <taxon>Marasmiaceae</taxon>
        <taxon>Moniliophthora</taxon>
    </lineage>
</organism>
<comment type="caution">
    <text evidence="1">The sequence shown here is derived from an EMBL/GenBank/DDBJ whole genome shotgun (WGS) entry which is preliminary data.</text>
</comment>
<evidence type="ECO:0000313" key="2">
    <source>
        <dbReference type="Proteomes" id="UP000017559"/>
    </source>
</evidence>